<keyword evidence="3" id="KW-1185">Reference proteome</keyword>
<keyword evidence="1" id="KW-0732">Signal</keyword>
<feature type="signal peptide" evidence="1">
    <location>
        <begin position="1"/>
        <end position="21"/>
    </location>
</feature>
<dbReference type="OrthoDB" id="7863618at2"/>
<sequence length="293" mass="32833">MRAAATLLFGLLFGTPGSLLADGTEIEDPERLNEISEWSELCEITDCDRFPVGYHTHVFGSEVYYFPTGRTMAEKEDFFVDPLLPGGFVEFGEDGELVRSVGLSGGLIISSCCNPLLAFYDLIDQIPEFRPGVSKPRINMMMPGRMSIRSRDRPARENQLGWTSDYDGEAAPTMESFLSEDQPSYKDDFWLMEIGDIDSRGFRGFGFLSKRPLLLGRHVQGGCSRICSFATVSFAETASETRPHIFLRYLYITDENVFLCSPEEFEAGCDPASETMDKVKTMLLVLDDMFDTA</sequence>
<dbReference type="AlphaFoldDB" id="A0A0D1DD90"/>
<dbReference type="EMBL" id="JYFE01000008">
    <property type="protein sequence ID" value="KIT17963.1"/>
    <property type="molecule type" value="Genomic_DNA"/>
</dbReference>
<name>A0A0D1DD90_9RHOB</name>
<dbReference type="Proteomes" id="UP000032232">
    <property type="component" value="Unassembled WGS sequence"/>
</dbReference>
<protein>
    <submittedName>
        <fullName evidence="2">Uncharacterized protein</fullName>
    </submittedName>
</protein>
<comment type="caution">
    <text evidence="2">The sequence shown here is derived from an EMBL/GenBank/DDBJ whole genome shotgun (WGS) entry which is preliminary data.</text>
</comment>
<organism evidence="2 3">
    <name type="scientific">Jannaschia aquimarina</name>
    <dbReference type="NCBI Taxonomy" id="935700"/>
    <lineage>
        <taxon>Bacteria</taxon>
        <taxon>Pseudomonadati</taxon>
        <taxon>Pseudomonadota</taxon>
        <taxon>Alphaproteobacteria</taxon>
        <taxon>Rhodobacterales</taxon>
        <taxon>Roseobacteraceae</taxon>
        <taxon>Jannaschia</taxon>
    </lineage>
</organism>
<gene>
    <name evidence="2" type="ORF">jaqu_03200</name>
</gene>
<dbReference type="PATRIC" id="fig|935700.4.peg.344"/>
<dbReference type="STRING" id="935700.jaqu_03200"/>
<proteinExistence type="predicted"/>
<feature type="chain" id="PRO_5002229079" evidence="1">
    <location>
        <begin position="22"/>
        <end position="293"/>
    </location>
</feature>
<evidence type="ECO:0000313" key="2">
    <source>
        <dbReference type="EMBL" id="KIT17963.1"/>
    </source>
</evidence>
<dbReference type="RefSeq" id="WP_043917180.1">
    <property type="nucleotide sequence ID" value="NZ_FZPF01000005.1"/>
</dbReference>
<reference evidence="2 3" key="1">
    <citation type="submission" date="2015-02" db="EMBL/GenBank/DDBJ databases">
        <title>Genome Sequence of Jannaschia aquimarina DSM28248, a member of the Roseobacter clade.</title>
        <authorList>
            <person name="Voget S."/>
            <person name="Daniel R."/>
        </authorList>
    </citation>
    <scope>NUCLEOTIDE SEQUENCE [LARGE SCALE GENOMIC DNA]</scope>
    <source>
        <strain evidence="2 3">GSW-M26</strain>
    </source>
</reference>
<evidence type="ECO:0000256" key="1">
    <source>
        <dbReference type="SAM" id="SignalP"/>
    </source>
</evidence>
<accession>A0A0D1DD90</accession>
<evidence type="ECO:0000313" key="3">
    <source>
        <dbReference type="Proteomes" id="UP000032232"/>
    </source>
</evidence>